<dbReference type="Proteomes" id="UP000515151">
    <property type="component" value="Chromosome 3"/>
</dbReference>
<organism evidence="1 2">
    <name type="scientific">Punica granatum</name>
    <name type="common">Pomegranate</name>
    <dbReference type="NCBI Taxonomy" id="22663"/>
    <lineage>
        <taxon>Eukaryota</taxon>
        <taxon>Viridiplantae</taxon>
        <taxon>Streptophyta</taxon>
        <taxon>Embryophyta</taxon>
        <taxon>Tracheophyta</taxon>
        <taxon>Spermatophyta</taxon>
        <taxon>Magnoliopsida</taxon>
        <taxon>eudicotyledons</taxon>
        <taxon>Gunneridae</taxon>
        <taxon>Pentapetalae</taxon>
        <taxon>rosids</taxon>
        <taxon>malvids</taxon>
        <taxon>Myrtales</taxon>
        <taxon>Lythraceae</taxon>
        <taxon>Punica</taxon>
    </lineage>
</organism>
<sequence>MSQQISLFRSQITNRRFDGGTLGILEMLLISKDVRSSIEVRSSLKQFMRTESLCVLREIAHTTLEQKLSVLDFFVKAFALIGDFESCLALRYEALLLRDFKSANHHWLQVNYMEWIKFAEHSLDHGFHSIAEKACTNALASLQKNNTADVKSDESINSREAVRRIEKLKDIAISSTGSSSVQREASGYLKKKAIAKSKRSAEICYEKQRAASSLFRDSIKKRNARKLLERQSLKPTQGLECAQNFENLHRFLLFFGLKNLQGKTKRPRMHNSRGWR</sequence>
<dbReference type="PANTHER" id="PTHR37176:SF1">
    <property type="entry name" value="PROTEIN DOUBLE-STRAND BREAK FORMATION"/>
    <property type="match status" value="1"/>
</dbReference>
<dbReference type="GO" id="GO:0042138">
    <property type="term" value="P:meiotic DNA double-strand break formation"/>
    <property type="evidence" value="ECO:0007669"/>
    <property type="project" value="InterPro"/>
</dbReference>
<dbReference type="RefSeq" id="XP_031385178.1">
    <property type="nucleotide sequence ID" value="XM_031529318.1"/>
</dbReference>
<keyword evidence="1" id="KW-1185">Reference proteome</keyword>
<accession>A0A6P8D0V1</accession>
<protein>
    <submittedName>
        <fullName evidence="2">Uncharacterized protein LOC116199031</fullName>
    </submittedName>
</protein>
<dbReference type="AlphaFoldDB" id="A0A6P8D0V1"/>
<dbReference type="PANTHER" id="PTHR37176">
    <property type="entry name" value="F10K1.23"/>
    <property type="match status" value="1"/>
</dbReference>
<name>A0A6P8D0V1_PUNGR</name>
<dbReference type="GeneID" id="116199031"/>
<proteinExistence type="predicted"/>
<evidence type="ECO:0000313" key="1">
    <source>
        <dbReference type="Proteomes" id="UP000515151"/>
    </source>
</evidence>
<dbReference type="OrthoDB" id="1925581at2759"/>
<gene>
    <name evidence="2" type="primary">LOC116199031</name>
</gene>
<reference evidence="1" key="1">
    <citation type="journal article" date="2020" name="Plant Biotechnol. J.">
        <title>The pomegranate (Punica granatum L.) draft genome dissects genetic divergence between soft- and hard-seeded cultivars.</title>
        <authorList>
            <person name="Luo X."/>
            <person name="Li H."/>
            <person name="Wu Z."/>
            <person name="Yao W."/>
            <person name="Zhao P."/>
            <person name="Cao D."/>
            <person name="Yu H."/>
            <person name="Li K."/>
            <person name="Poudel K."/>
            <person name="Zhao D."/>
            <person name="Zhang F."/>
            <person name="Xia X."/>
            <person name="Chen L."/>
            <person name="Wang Q."/>
            <person name="Jing D."/>
            <person name="Cao S."/>
        </authorList>
    </citation>
    <scope>NUCLEOTIDE SEQUENCE [LARGE SCALE GENOMIC DNA]</scope>
    <source>
        <strain evidence="1">cv. Tunisia</strain>
    </source>
</reference>
<reference evidence="2" key="2">
    <citation type="submission" date="2025-08" db="UniProtKB">
        <authorList>
            <consortium name="RefSeq"/>
        </authorList>
    </citation>
    <scope>IDENTIFICATION</scope>
    <source>
        <tissue evidence="2">Leaf</tissue>
    </source>
</reference>
<evidence type="ECO:0000313" key="2">
    <source>
        <dbReference type="RefSeq" id="XP_031385178.1"/>
    </source>
</evidence>
<dbReference type="InterPro" id="IPR044969">
    <property type="entry name" value="DFO"/>
</dbReference>